<organism evidence="3 4">
    <name type="scientific">Thelohanellus kitauei</name>
    <name type="common">Myxosporean</name>
    <dbReference type="NCBI Taxonomy" id="669202"/>
    <lineage>
        <taxon>Eukaryota</taxon>
        <taxon>Metazoa</taxon>
        <taxon>Cnidaria</taxon>
        <taxon>Myxozoa</taxon>
        <taxon>Myxosporea</taxon>
        <taxon>Bivalvulida</taxon>
        <taxon>Platysporina</taxon>
        <taxon>Myxobolidae</taxon>
        <taxon>Thelohanellus</taxon>
    </lineage>
</organism>
<feature type="compositionally biased region" description="Basic and acidic residues" evidence="1">
    <location>
        <begin position="187"/>
        <end position="233"/>
    </location>
</feature>
<dbReference type="AlphaFoldDB" id="A0A0C2J2T0"/>
<proteinExistence type="predicted"/>
<sequence length="435" mass="49947">MLLRRSIQVGILFFVILKECTAGDDPNMEKILQVVSSLPDSSKIPELDHPRNESTDDHEFHRNIGFHKYWETPVLDLLHNITEPAHPNQVQSGESPSEEDENEQETSDSIKDEIDDAEEPERISVQDEENQPVEQHEQTPEENQDEHIFTEEDENNNEISISGNPEENQGSEITREDREDGNDREDEERRQDEEERQGDQERPDEEKKEEEQIPENENKTDGHPGDDGKREGNENQDGSHSVIKIHDLPQDHHIRFILQHLFNQDISNFPPDSVVHVRHHSPQNIPSFIHPGVQVHHIGPHDTDFPHFHPGVQVHHIGPHDGGMHHVGSKDLLPFHPFWHHSLHDGSDEHEEEDIDEDESRSDQESNEREDHEKGPSGGYGQSRDENYNQSADQNNKICNHNFYSSLSDTVSHAGVCRCNTDRGAGYISVKILFI</sequence>
<feature type="compositionally biased region" description="Basic and acidic residues" evidence="1">
    <location>
        <begin position="134"/>
        <end position="150"/>
    </location>
</feature>
<feature type="compositionally biased region" description="Acidic residues" evidence="1">
    <location>
        <begin position="348"/>
        <end position="360"/>
    </location>
</feature>
<feature type="compositionally biased region" description="Basic and acidic residues" evidence="1">
    <location>
        <begin position="361"/>
        <end position="375"/>
    </location>
</feature>
<keyword evidence="2" id="KW-0732">Signal</keyword>
<gene>
    <name evidence="3" type="ORF">RF11_02201</name>
</gene>
<evidence type="ECO:0000313" key="3">
    <source>
        <dbReference type="EMBL" id="KII63392.1"/>
    </source>
</evidence>
<evidence type="ECO:0000256" key="1">
    <source>
        <dbReference type="SAM" id="MobiDB-lite"/>
    </source>
</evidence>
<evidence type="ECO:0000313" key="4">
    <source>
        <dbReference type="Proteomes" id="UP000031668"/>
    </source>
</evidence>
<feature type="region of interest" description="Disordered" evidence="1">
    <location>
        <begin position="85"/>
        <end position="239"/>
    </location>
</feature>
<reference evidence="3 4" key="1">
    <citation type="journal article" date="2014" name="Genome Biol. Evol.">
        <title>The genome of the myxosporean Thelohanellus kitauei shows adaptations to nutrient acquisition within its fish host.</title>
        <authorList>
            <person name="Yang Y."/>
            <person name="Xiong J."/>
            <person name="Zhou Z."/>
            <person name="Huo F."/>
            <person name="Miao W."/>
            <person name="Ran C."/>
            <person name="Liu Y."/>
            <person name="Zhang J."/>
            <person name="Feng J."/>
            <person name="Wang M."/>
            <person name="Wang M."/>
            <person name="Wang L."/>
            <person name="Yao B."/>
        </authorList>
    </citation>
    <scope>NUCLEOTIDE SEQUENCE [LARGE SCALE GENOMIC DNA]</scope>
    <source>
        <strain evidence="3">Wuqing</strain>
    </source>
</reference>
<feature type="region of interest" description="Disordered" evidence="1">
    <location>
        <begin position="343"/>
        <end position="393"/>
    </location>
</feature>
<feature type="compositionally biased region" description="Acidic residues" evidence="1">
    <location>
        <begin position="96"/>
        <end position="106"/>
    </location>
</feature>
<accession>A0A0C2J2T0</accession>
<feature type="chain" id="PRO_5002150816" evidence="2">
    <location>
        <begin position="23"/>
        <end position="435"/>
    </location>
</feature>
<evidence type="ECO:0000256" key="2">
    <source>
        <dbReference type="SAM" id="SignalP"/>
    </source>
</evidence>
<comment type="caution">
    <text evidence="3">The sequence shown here is derived from an EMBL/GenBank/DDBJ whole genome shotgun (WGS) entry which is preliminary data.</text>
</comment>
<dbReference type="EMBL" id="JWZT01004669">
    <property type="protein sequence ID" value="KII63392.1"/>
    <property type="molecule type" value="Genomic_DNA"/>
</dbReference>
<keyword evidence="4" id="KW-1185">Reference proteome</keyword>
<dbReference type="Proteomes" id="UP000031668">
    <property type="component" value="Unassembled WGS sequence"/>
</dbReference>
<feature type="compositionally biased region" description="Low complexity" evidence="1">
    <location>
        <begin position="157"/>
        <end position="168"/>
    </location>
</feature>
<feature type="signal peptide" evidence="2">
    <location>
        <begin position="1"/>
        <end position="22"/>
    </location>
</feature>
<name>A0A0C2J2T0_THEKT</name>
<protein>
    <submittedName>
        <fullName evidence="3">Uncharacterized protein</fullName>
    </submittedName>
</protein>